<protein>
    <submittedName>
        <fullName evidence="1">Uncharacterized protein</fullName>
    </submittedName>
</protein>
<organism evidence="1 2">
    <name type="scientific">Colwellia ponticola</name>
    <dbReference type="NCBI Taxonomy" id="2304625"/>
    <lineage>
        <taxon>Bacteria</taxon>
        <taxon>Pseudomonadati</taxon>
        <taxon>Pseudomonadota</taxon>
        <taxon>Gammaproteobacteria</taxon>
        <taxon>Alteromonadales</taxon>
        <taxon>Colwelliaceae</taxon>
        <taxon>Colwellia</taxon>
    </lineage>
</organism>
<evidence type="ECO:0000313" key="1">
    <source>
        <dbReference type="EMBL" id="TMM46071.1"/>
    </source>
</evidence>
<proteinExistence type="predicted"/>
<sequence>MKNRKTLLTQVVDKSAEKSNDKLAVQANFNLLQVELLDENNVAIRITYEVEDADEEAIGRFGSLQEAENFIKMLCLLDEKDVEPESKK</sequence>
<keyword evidence="2" id="KW-1185">Reference proteome</keyword>
<comment type="caution">
    <text evidence="1">The sequence shown here is derived from an EMBL/GenBank/DDBJ whole genome shotgun (WGS) entry which is preliminary data.</text>
</comment>
<gene>
    <name evidence="1" type="ORF">FCS21_07090</name>
</gene>
<reference evidence="1 2" key="1">
    <citation type="submission" date="2019-05" db="EMBL/GenBank/DDBJ databases">
        <title>Colwellia ponticola sp. nov., isolated from seawater.</title>
        <authorList>
            <person name="Yoon J.-H."/>
        </authorList>
    </citation>
    <scope>NUCLEOTIDE SEQUENCE [LARGE SCALE GENOMIC DNA]</scope>
    <source>
        <strain evidence="1 2">OISW-25</strain>
    </source>
</reference>
<dbReference type="Proteomes" id="UP000307702">
    <property type="component" value="Unassembled WGS sequence"/>
</dbReference>
<dbReference type="OrthoDB" id="6228514at2"/>
<dbReference type="EMBL" id="SZVP01000004">
    <property type="protein sequence ID" value="TMM46071.1"/>
    <property type="molecule type" value="Genomic_DNA"/>
</dbReference>
<dbReference type="AlphaFoldDB" id="A0A8H2PMH8"/>
<dbReference type="RefSeq" id="WP_138621838.1">
    <property type="nucleotide sequence ID" value="NZ_SZVP01000004.1"/>
</dbReference>
<accession>A0A8H2PMH8</accession>
<name>A0A8H2PMH8_9GAMM</name>
<evidence type="ECO:0000313" key="2">
    <source>
        <dbReference type="Proteomes" id="UP000307702"/>
    </source>
</evidence>